<name>A0AAU2JH23_9ACTN</name>
<protein>
    <submittedName>
        <fullName evidence="2">Uncharacterized protein</fullName>
    </submittedName>
</protein>
<gene>
    <name evidence="2" type="ORF">OG327_01015</name>
</gene>
<accession>A0AAU2JH23</accession>
<proteinExistence type="predicted"/>
<dbReference type="AlphaFoldDB" id="A0AAU2JH23"/>
<dbReference type="EMBL" id="CP108264">
    <property type="protein sequence ID" value="WTU72024.1"/>
    <property type="molecule type" value="Genomic_DNA"/>
</dbReference>
<feature type="region of interest" description="Disordered" evidence="1">
    <location>
        <begin position="1"/>
        <end position="35"/>
    </location>
</feature>
<evidence type="ECO:0000313" key="2">
    <source>
        <dbReference type="EMBL" id="WTU72024.1"/>
    </source>
</evidence>
<feature type="region of interest" description="Disordered" evidence="1">
    <location>
        <begin position="67"/>
        <end position="98"/>
    </location>
</feature>
<organism evidence="2">
    <name type="scientific">Streptomyces sp. NBC_00049</name>
    <dbReference type="NCBI Taxonomy" id="2903617"/>
    <lineage>
        <taxon>Bacteria</taxon>
        <taxon>Bacillati</taxon>
        <taxon>Actinomycetota</taxon>
        <taxon>Actinomycetes</taxon>
        <taxon>Kitasatosporales</taxon>
        <taxon>Streptomycetaceae</taxon>
        <taxon>Streptomyces</taxon>
    </lineage>
</organism>
<feature type="compositionally biased region" description="Basic and acidic residues" evidence="1">
    <location>
        <begin position="1"/>
        <end position="12"/>
    </location>
</feature>
<reference evidence="2" key="1">
    <citation type="submission" date="2022-10" db="EMBL/GenBank/DDBJ databases">
        <title>The complete genomes of actinobacterial strains from the NBC collection.</title>
        <authorList>
            <person name="Joergensen T.S."/>
            <person name="Alvarez Arevalo M."/>
            <person name="Sterndorff E.B."/>
            <person name="Faurdal D."/>
            <person name="Vuksanovic O."/>
            <person name="Mourched A.-S."/>
            <person name="Charusanti P."/>
            <person name="Shaw S."/>
            <person name="Blin K."/>
            <person name="Weber T."/>
        </authorList>
    </citation>
    <scope>NUCLEOTIDE SEQUENCE</scope>
    <source>
        <strain evidence="2">NBC_00049</strain>
    </source>
</reference>
<sequence>MTSEHPADHEPPDPDPNPDPDPDRAPDAGAPNRRVRRWLAGSRSWQPLIVGLLTAVAVVWGAYLTRGGGGDDPEPSPTRQNEAQEDPSPVQSDTEPVVGLREMRETELAGGARRLFYGGTIDHLAVNRRLGILIGPLAETASAPSPPAPLNPESSAPQPRGAFSLAEVDRKQGTWQLTVVVGKLGPDRVFRPYEVPPGLHEGCTGEHPCDLHYTGPPQARPEPLLPGHVAGGQDDLAELEALPFEDLREAPGAGPRTP</sequence>
<evidence type="ECO:0000256" key="1">
    <source>
        <dbReference type="SAM" id="MobiDB-lite"/>
    </source>
</evidence>
<feature type="region of interest" description="Disordered" evidence="1">
    <location>
        <begin position="204"/>
        <end position="234"/>
    </location>
</feature>